<reference evidence="3" key="1">
    <citation type="journal article" date="2012" name="Nat. Genet.">
        <title>Lifestyle transitions in plant pathogenic Colletotrichum fungi deciphered by genome and transcriptome analyses.</title>
        <authorList>
            <person name="O'Connell R.J."/>
            <person name="Thon M.R."/>
            <person name="Hacquard S."/>
            <person name="Amyotte S.G."/>
            <person name="Kleemann J."/>
            <person name="Torres M.F."/>
            <person name="Damm U."/>
            <person name="Buiate E.A."/>
            <person name="Epstein L."/>
            <person name="Alkan N."/>
            <person name="Altmueller J."/>
            <person name="Alvarado-Balderrama L."/>
            <person name="Bauser C.A."/>
            <person name="Becker C."/>
            <person name="Birren B.W."/>
            <person name="Chen Z."/>
            <person name="Choi J."/>
            <person name="Crouch J.A."/>
            <person name="Duvick J.P."/>
            <person name="Farman M.A."/>
            <person name="Gan P."/>
            <person name="Heiman D."/>
            <person name="Henrissat B."/>
            <person name="Howard R.J."/>
            <person name="Kabbage M."/>
            <person name="Koch C."/>
            <person name="Kracher B."/>
            <person name="Kubo Y."/>
            <person name="Law A.D."/>
            <person name="Lebrun M.-H."/>
            <person name="Lee Y.-H."/>
            <person name="Miyara I."/>
            <person name="Moore N."/>
            <person name="Neumann U."/>
            <person name="Nordstroem K."/>
            <person name="Panaccione D.G."/>
            <person name="Panstruga R."/>
            <person name="Place M."/>
            <person name="Proctor R.H."/>
            <person name="Prusky D."/>
            <person name="Rech G."/>
            <person name="Reinhardt R."/>
            <person name="Rollins J.A."/>
            <person name="Rounsley S."/>
            <person name="Schardl C.L."/>
            <person name="Schwartz D.C."/>
            <person name="Shenoy N."/>
            <person name="Shirasu K."/>
            <person name="Sikhakolli U.R."/>
            <person name="Stueber K."/>
            <person name="Sukno S.A."/>
            <person name="Sweigard J.A."/>
            <person name="Takano Y."/>
            <person name="Takahara H."/>
            <person name="Trail F."/>
            <person name="van der Does H.C."/>
            <person name="Voll L.M."/>
            <person name="Will I."/>
            <person name="Young S."/>
            <person name="Zeng Q."/>
            <person name="Zhang J."/>
            <person name="Zhou S."/>
            <person name="Dickman M.B."/>
            <person name="Schulze-Lefert P."/>
            <person name="Ver Loren van Themaat E."/>
            <person name="Ma L.-J."/>
            <person name="Vaillancourt L.J."/>
        </authorList>
    </citation>
    <scope>NUCLEOTIDE SEQUENCE [LARGE SCALE GENOMIC DNA]</scope>
    <source>
        <strain evidence="3">M1.001 / M2 / FGSC 10212</strain>
    </source>
</reference>
<dbReference type="VEuPathDB" id="FungiDB:GLRG_11278"/>
<dbReference type="EMBL" id="GG697410">
    <property type="protein sequence ID" value="EFQ36134.1"/>
    <property type="molecule type" value="Genomic_DNA"/>
</dbReference>
<dbReference type="RefSeq" id="XP_008100154.1">
    <property type="nucleotide sequence ID" value="XM_008101963.1"/>
</dbReference>
<sequence length="505" mass="55899">MPQTRSKTPRITDDTELDQALALFVHTARSSICEAWNKLTQAYIKAYDARRDTLSPFPEWIERCTSDASLVRFAVESTYKAHWEKQVKTNRNEAAYRTRAASQLGLKSPFDLYLWYGPVTVASRNCWQDIPKGVTKHQLHNRLLAQRAESDSGECELQTPFTVKEFTAAKRSLQPDSRRQALASIQTIQATSHGTVSGGKESATTVTGVNKFHKQRLPMTKNPRENLAASQTIPPRAVIPRAVISRAIASCRQSPARPSSTTHAQVTATVVSGASEKQAVSKNVVQGAGSERQDDTEDTPIDMANDGASVYDDSGIDMSNPDGELATISDKDCHNRSDNMATADKRSQSEPGPAQTNLVLLRDALGTDHIQQILENIKTQGVYQSVAKDQREQAQNRETVLSKEYDETSGARKQALRDRAGDLDDPEAWGQSAMEETDTAFKERMETIERGILETTRKRRLADRGLEADSAKRARLDRAAQDVVEAMAKLKKVAEEEMPSLAGRK</sequence>
<gene>
    <name evidence="2" type="ORF">GLRG_11278</name>
</gene>
<evidence type="ECO:0000256" key="1">
    <source>
        <dbReference type="SAM" id="MobiDB-lite"/>
    </source>
</evidence>
<dbReference type="AlphaFoldDB" id="E3QZ46"/>
<organism evidence="3">
    <name type="scientific">Colletotrichum graminicola (strain M1.001 / M2 / FGSC 10212)</name>
    <name type="common">Maize anthracnose fungus</name>
    <name type="synonym">Glomerella graminicola</name>
    <dbReference type="NCBI Taxonomy" id="645133"/>
    <lineage>
        <taxon>Eukaryota</taxon>
        <taxon>Fungi</taxon>
        <taxon>Dikarya</taxon>
        <taxon>Ascomycota</taxon>
        <taxon>Pezizomycotina</taxon>
        <taxon>Sordariomycetes</taxon>
        <taxon>Hypocreomycetidae</taxon>
        <taxon>Glomerellales</taxon>
        <taxon>Glomerellaceae</taxon>
        <taxon>Colletotrichum</taxon>
        <taxon>Colletotrichum graminicola species complex</taxon>
    </lineage>
</organism>
<dbReference type="OrthoDB" id="4846584at2759"/>
<dbReference type="GeneID" id="24416643"/>
<feature type="compositionally biased region" description="Basic and acidic residues" evidence="1">
    <location>
        <begin position="329"/>
        <end position="348"/>
    </location>
</feature>
<evidence type="ECO:0000313" key="3">
    <source>
        <dbReference type="Proteomes" id="UP000008782"/>
    </source>
</evidence>
<accession>E3QZ46</accession>
<keyword evidence="3" id="KW-1185">Reference proteome</keyword>
<protein>
    <submittedName>
        <fullName evidence="2">Uncharacterized protein</fullName>
    </submittedName>
</protein>
<name>E3QZ46_COLGM</name>
<dbReference type="HOGENOM" id="CLU_539684_0_0_1"/>
<dbReference type="eggNOG" id="ENOG502RAEH">
    <property type="taxonomic scope" value="Eukaryota"/>
</dbReference>
<proteinExistence type="predicted"/>
<dbReference type="Proteomes" id="UP000008782">
    <property type="component" value="Unassembled WGS sequence"/>
</dbReference>
<evidence type="ECO:0000313" key="2">
    <source>
        <dbReference type="EMBL" id="EFQ36134.1"/>
    </source>
</evidence>
<feature type="region of interest" description="Disordered" evidence="1">
    <location>
        <begin position="276"/>
        <end position="353"/>
    </location>
</feature>